<dbReference type="Pfam" id="PF00274">
    <property type="entry name" value="Glycolytic"/>
    <property type="match status" value="2"/>
</dbReference>
<keyword evidence="6" id="KW-0704">Schiff base</keyword>
<keyword evidence="4 7" id="KW-0324">Glycolysis</keyword>
<evidence type="ECO:0000256" key="6">
    <source>
        <dbReference type="ARBA" id="ARBA00023270"/>
    </source>
</evidence>
<comment type="catalytic activity">
    <reaction evidence="7">
        <text>beta-D-fructose 1,6-bisphosphate = D-glyceraldehyde 3-phosphate + dihydroxyacetone phosphate</text>
        <dbReference type="Rhea" id="RHEA:14729"/>
        <dbReference type="ChEBI" id="CHEBI:32966"/>
        <dbReference type="ChEBI" id="CHEBI:57642"/>
        <dbReference type="ChEBI" id="CHEBI:59776"/>
        <dbReference type="EC" id="4.1.2.13"/>
    </reaction>
</comment>
<dbReference type="GO" id="GO:0006096">
    <property type="term" value="P:glycolytic process"/>
    <property type="evidence" value="ECO:0007669"/>
    <property type="project" value="UniProtKB-UniPathway"/>
</dbReference>
<dbReference type="GO" id="GO:0004332">
    <property type="term" value="F:fructose-bisphosphate aldolase activity"/>
    <property type="evidence" value="ECO:0007669"/>
    <property type="project" value="UniProtKB-EC"/>
</dbReference>
<dbReference type="Proteomes" id="UP000645828">
    <property type="component" value="Unassembled WGS sequence"/>
</dbReference>
<comment type="pathway">
    <text evidence="1 8">Carbohydrate degradation; glycolysis; D-glyceraldehyde 3-phosphate and glycerone phosphate from D-glucose: step 4/4.</text>
</comment>
<dbReference type="EMBL" id="CAJHUB010000775">
    <property type="protein sequence ID" value="CAD7691675.1"/>
    <property type="molecule type" value="Genomic_DNA"/>
</dbReference>
<evidence type="ECO:0000256" key="1">
    <source>
        <dbReference type="ARBA" id="ARBA00004714"/>
    </source>
</evidence>
<comment type="caution">
    <text evidence="9">The sequence shown here is derived from an EMBL/GenBank/DDBJ whole genome shotgun (WGS) entry which is preliminary data.</text>
</comment>
<dbReference type="AlphaFoldDB" id="A0A811ZSS7"/>
<dbReference type="PANTHER" id="PTHR11627">
    <property type="entry name" value="FRUCTOSE-BISPHOSPHATE ALDOLASE"/>
    <property type="match status" value="1"/>
</dbReference>
<dbReference type="Gene3D" id="3.20.20.70">
    <property type="entry name" value="Aldolase class I"/>
    <property type="match status" value="2"/>
</dbReference>
<dbReference type="PROSITE" id="PS00158">
    <property type="entry name" value="ALDOLASE_CLASS_I"/>
    <property type="match status" value="1"/>
</dbReference>
<keyword evidence="10" id="KW-1185">Reference proteome</keyword>
<name>A0A811ZSS7_NYCPR</name>
<dbReference type="UniPathway" id="UPA00109">
    <property type="reaction ID" value="UER00183"/>
</dbReference>
<evidence type="ECO:0000256" key="2">
    <source>
        <dbReference type="ARBA" id="ARBA00010387"/>
    </source>
</evidence>
<reference evidence="9" key="1">
    <citation type="submission" date="2020-12" db="EMBL/GenBank/DDBJ databases">
        <authorList>
            <consortium name="Molecular Ecology Group"/>
        </authorList>
    </citation>
    <scope>NUCLEOTIDE SEQUENCE</scope>
    <source>
        <strain evidence="9">TBG_1078</strain>
    </source>
</reference>
<sequence>MPIPSADPEAEEELSDKAHGIVAPGRGILAAEESAGSIARQLQGGLLLHETLHQETHDGRPSPQVIKPKVVVQGWGLSERCAQRRKDGADCHVALCAGNWGMHPLSACHPGRCQPSGPLASTCWQNGIVPLVEPEILPDGDHDLRRCQCGTEKVLAASTRSDRHIYLEGTLLKPNAVTPGHACTLNILMRLPWQLEEEASINPSAISKCPPLKPWALTFSYGRALQASALKARGGKEENLQAAQEGVHPSGRAGAAARESLFISNPAYQGCPLNTPAPAPSHSFLKREPHLGLQAALSHHFGLPRDIGVWWCLYMLTPLLFTAHCQ</sequence>
<evidence type="ECO:0000256" key="8">
    <source>
        <dbReference type="RuleBase" id="RU004257"/>
    </source>
</evidence>
<dbReference type="InterPro" id="IPR013785">
    <property type="entry name" value="Aldolase_TIM"/>
</dbReference>
<evidence type="ECO:0000256" key="7">
    <source>
        <dbReference type="RuleBase" id="RU003994"/>
    </source>
</evidence>
<organism evidence="9 10">
    <name type="scientific">Nyctereutes procyonoides</name>
    <name type="common">Raccoon dog</name>
    <name type="synonym">Canis procyonoides</name>
    <dbReference type="NCBI Taxonomy" id="34880"/>
    <lineage>
        <taxon>Eukaryota</taxon>
        <taxon>Metazoa</taxon>
        <taxon>Chordata</taxon>
        <taxon>Craniata</taxon>
        <taxon>Vertebrata</taxon>
        <taxon>Euteleostomi</taxon>
        <taxon>Mammalia</taxon>
        <taxon>Eutheria</taxon>
        <taxon>Laurasiatheria</taxon>
        <taxon>Carnivora</taxon>
        <taxon>Caniformia</taxon>
        <taxon>Canidae</taxon>
        <taxon>Nyctereutes</taxon>
    </lineage>
</organism>
<dbReference type="EC" id="4.1.2.13" evidence="3 7"/>
<accession>A0A811ZSS7</accession>
<protein>
    <recommendedName>
        <fullName evidence="3 7">Fructose-bisphosphate aldolase</fullName>
        <ecNumber evidence="3 7">4.1.2.13</ecNumber>
    </recommendedName>
</protein>
<comment type="similarity">
    <text evidence="2 7">Belongs to the class I fructose-bisphosphate aldolase family.</text>
</comment>
<evidence type="ECO:0000313" key="10">
    <source>
        <dbReference type="Proteomes" id="UP000645828"/>
    </source>
</evidence>
<evidence type="ECO:0000256" key="4">
    <source>
        <dbReference type="ARBA" id="ARBA00023152"/>
    </source>
</evidence>
<proteinExistence type="inferred from homology"/>
<evidence type="ECO:0000256" key="5">
    <source>
        <dbReference type="ARBA" id="ARBA00023239"/>
    </source>
</evidence>
<evidence type="ECO:0000313" key="9">
    <source>
        <dbReference type="EMBL" id="CAD7691675.1"/>
    </source>
</evidence>
<keyword evidence="5 7" id="KW-0456">Lyase</keyword>
<dbReference type="SUPFAM" id="SSF51569">
    <property type="entry name" value="Aldolase"/>
    <property type="match status" value="1"/>
</dbReference>
<evidence type="ECO:0000256" key="3">
    <source>
        <dbReference type="ARBA" id="ARBA00013068"/>
    </source>
</evidence>
<dbReference type="InterPro" id="IPR000741">
    <property type="entry name" value="FBA_I"/>
</dbReference>
<dbReference type="InterPro" id="IPR029768">
    <property type="entry name" value="Aldolase_I_AS"/>
</dbReference>
<gene>
    <name evidence="9" type="ORF">NYPRO_LOCUS24469</name>
</gene>